<comment type="caution">
    <text evidence="2">The sequence shown here is derived from an EMBL/GenBank/DDBJ whole genome shotgun (WGS) entry which is preliminary data.</text>
</comment>
<dbReference type="RefSeq" id="WP_310407580.1">
    <property type="nucleotide sequence ID" value="NZ_JAVDYC010000001.1"/>
</dbReference>
<sequence>MRQLQLFGPAELARMRDRATSRRHSSAHEEFRRAHRRRREWGLRQRHDRRLRDLRDRSGGEQAMLRWPAGAGPGAGDAHGGVRWLFPADVARRIVAMKGGE</sequence>
<proteinExistence type="predicted"/>
<feature type="region of interest" description="Disordered" evidence="1">
    <location>
        <begin position="1"/>
        <end position="35"/>
    </location>
</feature>
<reference evidence="2 3" key="1">
    <citation type="submission" date="2023-07" db="EMBL/GenBank/DDBJ databases">
        <title>Sequencing the genomes of 1000 actinobacteria strains.</title>
        <authorList>
            <person name="Klenk H.-P."/>
        </authorList>
    </citation>
    <scope>NUCLEOTIDE SEQUENCE [LARGE SCALE GENOMIC DNA]</scope>
    <source>
        <strain evidence="2 3">DSM 44711</strain>
    </source>
</reference>
<evidence type="ECO:0000313" key="3">
    <source>
        <dbReference type="Proteomes" id="UP001183629"/>
    </source>
</evidence>
<keyword evidence="3" id="KW-1185">Reference proteome</keyword>
<gene>
    <name evidence="2" type="ORF">J2S44_000017</name>
</gene>
<dbReference type="Proteomes" id="UP001183629">
    <property type="component" value="Unassembled WGS sequence"/>
</dbReference>
<name>A0AAE4CPS5_9ACTN</name>
<dbReference type="AlphaFoldDB" id="A0AAE4CPS5"/>
<evidence type="ECO:0000256" key="1">
    <source>
        <dbReference type="SAM" id="MobiDB-lite"/>
    </source>
</evidence>
<dbReference type="EMBL" id="JAVDYC010000001">
    <property type="protein sequence ID" value="MDR7319767.1"/>
    <property type="molecule type" value="Genomic_DNA"/>
</dbReference>
<feature type="compositionally biased region" description="Basic and acidic residues" evidence="1">
    <location>
        <begin position="13"/>
        <end position="32"/>
    </location>
</feature>
<evidence type="ECO:0000313" key="2">
    <source>
        <dbReference type="EMBL" id="MDR7319767.1"/>
    </source>
</evidence>
<organism evidence="2 3">
    <name type="scientific">Catenuloplanes niger</name>
    <dbReference type="NCBI Taxonomy" id="587534"/>
    <lineage>
        <taxon>Bacteria</taxon>
        <taxon>Bacillati</taxon>
        <taxon>Actinomycetota</taxon>
        <taxon>Actinomycetes</taxon>
        <taxon>Micromonosporales</taxon>
        <taxon>Micromonosporaceae</taxon>
        <taxon>Catenuloplanes</taxon>
    </lineage>
</organism>
<accession>A0AAE4CPS5</accession>
<protein>
    <submittedName>
        <fullName evidence="2">Uncharacterized protein</fullName>
    </submittedName>
</protein>